<dbReference type="InterPro" id="IPR037239">
    <property type="entry name" value="OSBP_sf"/>
</dbReference>
<dbReference type="PROSITE" id="PS50003">
    <property type="entry name" value="PH_DOMAIN"/>
    <property type="match status" value="1"/>
</dbReference>
<evidence type="ECO:0000256" key="1">
    <source>
        <dbReference type="ARBA" id="ARBA00022448"/>
    </source>
</evidence>
<dbReference type="InterPro" id="IPR011993">
    <property type="entry name" value="PH-like_dom_sf"/>
</dbReference>
<dbReference type="Gene3D" id="6.10.140.1150">
    <property type="match status" value="1"/>
</dbReference>
<protein>
    <recommendedName>
        <fullName evidence="5">Oxysterol-binding protein</fullName>
    </recommendedName>
</protein>
<keyword evidence="1 5" id="KW-0813">Transport</keyword>
<dbReference type="AlphaFoldDB" id="A0A0N4UZI9"/>
<dbReference type="GO" id="GO:0005794">
    <property type="term" value="C:Golgi apparatus"/>
    <property type="evidence" value="ECO:0007669"/>
    <property type="project" value="TreeGrafter"/>
</dbReference>
<dbReference type="GO" id="GO:0032934">
    <property type="term" value="F:sterol binding"/>
    <property type="evidence" value="ECO:0007669"/>
    <property type="project" value="TreeGrafter"/>
</dbReference>
<evidence type="ECO:0000256" key="4">
    <source>
        <dbReference type="RuleBase" id="RU003844"/>
    </source>
</evidence>
<organism evidence="9">
    <name type="scientific">Enterobius vermicularis</name>
    <name type="common">Human pinworm</name>
    <dbReference type="NCBI Taxonomy" id="51028"/>
    <lineage>
        <taxon>Eukaryota</taxon>
        <taxon>Metazoa</taxon>
        <taxon>Ecdysozoa</taxon>
        <taxon>Nematoda</taxon>
        <taxon>Chromadorea</taxon>
        <taxon>Rhabditida</taxon>
        <taxon>Spirurina</taxon>
        <taxon>Oxyuridomorpha</taxon>
        <taxon>Oxyuroidea</taxon>
        <taxon>Oxyuridae</taxon>
        <taxon>Enterobius</taxon>
    </lineage>
</organism>
<dbReference type="STRING" id="51028.A0A0N4UZI9"/>
<dbReference type="OrthoDB" id="14833at2759"/>
<gene>
    <name evidence="7" type="ORF">EVEC_LOCUS2753</name>
</gene>
<keyword evidence="8" id="KW-1185">Reference proteome</keyword>
<dbReference type="FunFam" id="1.10.287.2720:FF:000001">
    <property type="entry name" value="Oxysterol-binding OBPalpha"/>
    <property type="match status" value="1"/>
</dbReference>
<comment type="similarity">
    <text evidence="4">Belongs to the OSBP family.</text>
</comment>
<dbReference type="InterPro" id="IPR001849">
    <property type="entry name" value="PH_domain"/>
</dbReference>
<evidence type="ECO:0000256" key="5">
    <source>
        <dbReference type="RuleBase" id="RU003845"/>
    </source>
</evidence>
<sequence length="638" mass="72992">MGKEGPLSKWTNVVHGWQYRWFVLNDESVCYYTSQEKMRKNQQRGCIRLKGAAVGINEEDTSLFTLTADGKHLFSLMQGRDKNERDEWVHNLEEAIHKVSGYYRVPPVSTNEAIKRKVVEADVLLRLVFHIVQVKDLENLSLKAKTEQKKVVTELIKSSNRLLDCVRHAIILLQMAKSKVEPNFSEKTENDENGSKNEVNFVFIVIYLFFIDPLEPVDPLSYSSSDEEFFDAPSAKEEKLQDETSTDNTQRILKTSCNSELDEMEDYDALYNDTEESDVGNMQQHGSVLMHLLSQVSVGMDLTKVTLPTFILERRSLLEMYADFFAHPDNFIVTTSLSTPEERMISVVKYYLGAFYAARKSGVAKKPYNPILGETFRCRWDVPGLPLTGEKTVRGPFPGSDMNQLTFVAEQVSHHPPVSAFYAEHPGKKISLNAHIWTKSSFLGLSIGVTNIGWGCVKLYEHNEEYIVTFPNAYGRSIMGTPWIELGGKVTVTCPQTGYYAEIDFLTKPFFGGKPHKITGNIYRPCFKKPIMILKGEWNGVITAKPLSGDEFIFIDVKEKDEVKKECTPVMQQLEKESRRLWRYVTLGLKQNKLSMATNAKRALEQQQRDEAKLRIEYETILFSKVRDNWLYKDPLVL</sequence>
<dbReference type="Pfam" id="PF01237">
    <property type="entry name" value="Oxysterol_BP"/>
    <property type="match status" value="1"/>
</dbReference>
<dbReference type="WBParaSite" id="EVEC_0000304501-mRNA-1">
    <property type="protein sequence ID" value="EVEC_0000304501-mRNA-1"/>
    <property type="gene ID" value="EVEC_0000304501"/>
</dbReference>
<dbReference type="SMART" id="SM00233">
    <property type="entry name" value="PH"/>
    <property type="match status" value="1"/>
</dbReference>
<dbReference type="EMBL" id="UXUI01007444">
    <property type="protein sequence ID" value="VDD87610.1"/>
    <property type="molecule type" value="Genomic_DNA"/>
</dbReference>
<evidence type="ECO:0000313" key="7">
    <source>
        <dbReference type="EMBL" id="VDD87610.1"/>
    </source>
</evidence>
<evidence type="ECO:0000259" key="6">
    <source>
        <dbReference type="PROSITE" id="PS50003"/>
    </source>
</evidence>
<dbReference type="InterPro" id="IPR000648">
    <property type="entry name" value="Oxysterol-bd"/>
</dbReference>
<proteinExistence type="inferred from homology"/>
<evidence type="ECO:0000313" key="8">
    <source>
        <dbReference type="Proteomes" id="UP000274131"/>
    </source>
</evidence>
<reference evidence="9" key="1">
    <citation type="submission" date="2017-02" db="UniProtKB">
        <authorList>
            <consortium name="WormBaseParasite"/>
        </authorList>
    </citation>
    <scope>IDENTIFICATION</scope>
</reference>
<dbReference type="Gene3D" id="2.40.160.120">
    <property type="match status" value="1"/>
</dbReference>
<dbReference type="PANTHER" id="PTHR10972">
    <property type="entry name" value="OXYSTEROL-BINDING PROTEIN-RELATED"/>
    <property type="match status" value="1"/>
</dbReference>
<dbReference type="PANTHER" id="PTHR10972:SF200">
    <property type="entry name" value="OXYSTEROL-BINDING PROTEIN-RELATED PROTEIN 9"/>
    <property type="match status" value="1"/>
</dbReference>
<dbReference type="Proteomes" id="UP000274131">
    <property type="component" value="Unassembled WGS sequence"/>
</dbReference>
<name>A0A0N4UZI9_ENTVE</name>
<accession>A0A0N4UZI9</accession>
<keyword evidence="2 5" id="KW-0445">Lipid transport</keyword>
<dbReference type="Gene3D" id="1.10.287.2720">
    <property type="match status" value="1"/>
</dbReference>
<dbReference type="GO" id="GO:0005829">
    <property type="term" value="C:cytosol"/>
    <property type="evidence" value="ECO:0007669"/>
    <property type="project" value="TreeGrafter"/>
</dbReference>
<dbReference type="SUPFAM" id="SSF144000">
    <property type="entry name" value="Oxysterol-binding protein-like"/>
    <property type="match status" value="1"/>
</dbReference>
<dbReference type="GO" id="GO:0016020">
    <property type="term" value="C:membrane"/>
    <property type="evidence" value="ECO:0007669"/>
    <property type="project" value="TreeGrafter"/>
</dbReference>
<dbReference type="InterPro" id="IPR018494">
    <property type="entry name" value="Oxysterol-bd_CS"/>
</dbReference>
<dbReference type="PROSITE" id="PS01013">
    <property type="entry name" value="OSBP"/>
    <property type="match status" value="1"/>
</dbReference>
<feature type="domain" description="PH" evidence="6">
    <location>
        <begin position="1"/>
        <end position="97"/>
    </location>
</feature>
<dbReference type="GO" id="GO:0006869">
    <property type="term" value="P:lipid transport"/>
    <property type="evidence" value="ECO:0007669"/>
    <property type="project" value="UniProtKB-KW"/>
</dbReference>
<dbReference type="SUPFAM" id="SSF50729">
    <property type="entry name" value="PH domain-like"/>
    <property type="match status" value="1"/>
</dbReference>
<evidence type="ECO:0000256" key="3">
    <source>
        <dbReference type="ARBA" id="ARBA00023121"/>
    </source>
</evidence>
<evidence type="ECO:0000313" key="9">
    <source>
        <dbReference type="WBParaSite" id="EVEC_0000304501-mRNA-1"/>
    </source>
</evidence>
<keyword evidence="3" id="KW-0446">Lipid-binding</keyword>
<dbReference type="FunFam" id="2.40.160.120:FF:000014">
    <property type="entry name" value="Oxysterol-binding protein"/>
    <property type="match status" value="1"/>
</dbReference>
<dbReference type="Gene3D" id="2.30.29.30">
    <property type="entry name" value="Pleckstrin-homology domain (PH domain)/Phosphotyrosine-binding domain (PTB)"/>
    <property type="match status" value="1"/>
</dbReference>
<evidence type="ECO:0000256" key="2">
    <source>
        <dbReference type="ARBA" id="ARBA00023055"/>
    </source>
</evidence>
<reference evidence="7 8" key="2">
    <citation type="submission" date="2018-10" db="EMBL/GenBank/DDBJ databases">
        <authorList>
            <consortium name="Pathogen Informatics"/>
        </authorList>
    </citation>
    <scope>NUCLEOTIDE SEQUENCE [LARGE SCALE GENOMIC DNA]</scope>
</reference>
<dbReference type="Pfam" id="PF00169">
    <property type="entry name" value="PH"/>
    <property type="match status" value="1"/>
</dbReference>